<evidence type="ECO:0000313" key="1">
    <source>
        <dbReference type="EMBL" id="KAI4866860.1"/>
    </source>
</evidence>
<proteinExistence type="predicted"/>
<dbReference type="EMBL" id="MU393454">
    <property type="protein sequence ID" value="KAI4866860.1"/>
    <property type="molecule type" value="Genomic_DNA"/>
</dbReference>
<evidence type="ECO:0000313" key="2">
    <source>
        <dbReference type="Proteomes" id="UP001497700"/>
    </source>
</evidence>
<reference evidence="1 2" key="1">
    <citation type="journal article" date="2022" name="New Phytol.">
        <title>Ecological generalism drives hyperdiversity of secondary metabolite gene clusters in xylarialean endophytes.</title>
        <authorList>
            <person name="Franco M.E.E."/>
            <person name="Wisecaver J.H."/>
            <person name="Arnold A.E."/>
            <person name="Ju Y.M."/>
            <person name="Slot J.C."/>
            <person name="Ahrendt S."/>
            <person name="Moore L.P."/>
            <person name="Eastman K.E."/>
            <person name="Scott K."/>
            <person name="Konkel Z."/>
            <person name="Mondo S.J."/>
            <person name="Kuo A."/>
            <person name="Hayes R.D."/>
            <person name="Haridas S."/>
            <person name="Andreopoulos B."/>
            <person name="Riley R."/>
            <person name="LaButti K."/>
            <person name="Pangilinan J."/>
            <person name="Lipzen A."/>
            <person name="Amirebrahimi M."/>
            <person name="Yan J."/>
            <person name="Adam C."/>
            <person name="Keymanesh K."/>
            <person name="Ng V."/>
            <person name="Louie K."/>
            <person name="Northen T."/>
            <person name="Drula E."/>
            <person name="Henrissat B."/>
            <person name="Hsieh H.M."/>
            <person name="Youens-Clark K."/>
            <person name="Lutzoni F."/>
            <person name="Miadlikowska J."/>
            <person name="Eastwood D.C."/>
            <person name="Hamelin R.C."/>
            <person name="Grigoriev I.V."/>
            <person name="U'Ren J.M."/>
        </authorList>
    </citation>
    <scope>NUCLEOTIDE SEQUENCE [LARGE SCALE GENOMIC DNA]</scope>
    <source>
        <strain evidence="1 2">CBS 119005</strain>
    </source>
</reference>
<dbReference type="Proteomes" id="UP001497700">
    <property type="component" value="Unassembled WGS sequence"/>
</dbReference>
<name>A0ACB9Z534_9PEZI</name>
<organism evidence="1 2">
    <name type="scientific">Hypoxylon rubiginosum</name>
    <dbReference type="NCBI Taxonomy" id="110542"/>
    <lineage>
        <taxon>Eukaryota</taxon>
        <taxon>Fungi</taxon>
        <taxon>Dikarya</taxon>
        <taxon>Ascomycota</taxon>
        <taxon>Pezizomycotina</taxon>
        <taxon>Sordariomycetes</taxon>
        <taxon>Xylariomycetidae</taxon>
        <taxon>Xylariales</taxon>
        <taxon>Hypoxylaceae</taxon>
        <taxon>Hypoxylon</taxon>
    </lineage>
</organism>
<gene>
    <name evidence="1" type="ORF">F4820DRAFT_468571</name>
</gene>
<comment type="caution">
    <text evidence="1">The sequence shown here is derived from an EMBL/GenBank/DDBJ whole genome shotgun (WGS) entry which is preliminary data.</text>
</comment>
<protein>
    <submittedName>
        <fullName evidence="1">Uncharacterized protein</fullName>
    </submittedName>
</protein>
<sequence>MELPTAAVNERRDANSFLDGEYNHSLTNVSSLSTIRPTPSFDGRHEVRSDVPSSLHTQEEPSYPYTFLRKPVASVASSLPTITAASADAPLLTSSSQSRRRIISKRGSNWNWETFALFISFSSMMVLVALLVYVDGRPLSQWSGIISLNALISTLGAISRTSMGFAISSCLAQAKWNWFKRRTDTLIAFDRFDEASRGPWGSLWLVIWLRASHWVVVGAIVTIILIGFEPFLQAVISLSGQMDPITGSSKAHIGRSEVLDVGSYFGVTTAGTFAIQLPDNSTVELETYKFLADLGMLSSFNSGLYNSYSTGQTTSLVCPTANCTWPTYTSLAICSACNDVTSHLQRSTQYGTNLGTLSSNTFVFSGDFTTYSLPHVNLTNFNTNDGTSLNSAYMTATIITKPQLTISFNNLTTLVTATQVLKAAEGYETGELTWDDTPVSATECALYFCANAYQSVVKKGILTEHIVASWAKRDFSSYRDIKADDDFDLYEKWNNYSLYAGMGDFSRSDLELFIPEEDVKKHALPDDAALRFKLTHRTVGSTTHYVNEQFLGPGMRWPIGDLPYGAQTPAVQALYQSENLSASFDKIAWSVSNWMRDISNVTQDGTGEEWVIHIHVEWPYMVLPLLTIVLGLLFSVSSIVETRRLHLDPWKTDMVATLTYSVDAETRAQLRHADRNGYLEKSIKAMTAKFEDVGCGLELRTQQT</sequence>
<keyword evidence="2" id="KW-1185">Reference proteome</keyword>
<accession>A0ACB9Z534</accession>